<dbReference type="OrthoDB" id="5098265at2"/>
<dbReference type="STRING" id="979556.MTES_2812"/>
<dbReference type="KEGG" id="mts:MTES_2812"/>
<accession>E8N9D0</accession>
<dbReference type="eggNOG" id="COG0457">
    <property type="taxonomic scope" value="Bacteria"/>
</dbReference>
<name>E8N9D0_MICTS</name>
<reference evidence="1 2" key="1">
    <citation type="journal article" date="2011" name="J. Bacteriol.">
        <title>Genome sequence of Microbacterium testaceum StLB037, an N-acylhomoserine lactone-degrading bacterium isolated from potato leaves.</title>
        <authorList>
            <person name="Morohoshi T."/>
            <person name="Wang W.-Z."/>
            <person name="Someya N."/>
            <person name="Ikeda T."/>
        </authorList>
    </citation>
    <scope>NUCLEOTIDE SEQUENCE [LARGE SCALE GENOMIC DNA]</scope>
    <source>
        <strain evidence="1 2">StLB037</strain>
    </source>
</reference>
<dbReference type="SUPFAM" id="SSF48452">
    <property type="entry name" value="TPR-like"/>
    <property type="match status" value="1"/>
</dbReference>
<sequence length="869" mass="93812">MDFAGEIERALTLIDEGEQGSARALLMGLLASATPARDAAEATAIAEATAVLVELDVVVEPDARIDEHLERMRRLTEGFDDETTSEARARAELGRVEFVHGLDDVDPVVHVRVLQHALDLDEAHQLSPYAGVRRVGAEAALTAQMIRRWLGQDADSIASALDALAFRLGGESDPRLSAIRIEAMVTSSRLRIENGRDLTGVAEMLRIAIDESLRSPEADGWGLDAALLRADLAIADGESPREAIAEARRLLAEDPWPHTPARAARAARHLRRLLDRLDPDDRDAVAAEEWPRLLERYREDTDAETRSVALAELLRDVGSSPEVTASGLALLRQADATFRADGDPASALARFGVVAKIAAALGHPEGSGSVRDAAEAVRVSVAAEERFAALWDDPQTVPVMASLVLDRALRLADLGRSDEALDALARVVATARAAGNDTARLERAQAAYWTGRLLRETGDVVASRRSLDEIVREFGDDRSGDVRVWAANALWSAWRSDRVDAEEAGNLRQVFADRFADDPDVRIRRLHASGKLGEAVIVHERGDTAHAIALLNDIVARFGDADDADIQDTVRRARENLHILSLSSAAADADDEAAARYRSVRDRLYAADEFAERGRIAEAEQRWRAVIDETAGTEDLDLAMLRLAALDAWAGWVEEAGSWEQLAALARQATIVRAGSDARAERVRARAYLRLGIALGRLGDPRGAIQAYEALDALAAGSSDGEIATTRQRAVYNRAVTIDDLGDGLAALAAYEHAVAVHGQALATTSGRLRCAKALRNQALIFAGLGRVAEAAGAHRRVLDLAAGSTDPQLLERVRKSTFDLAAAFATLGDHASAASTYAWIRSAPHLGFSSDETRTAARAEKQARRLSR</sequence>
<dbReference type="RefSeq" id="WP_013585901.1">
    <property type="nucleotide sequence ID" value="NC_015125.1"/>
</dbReference>
<dbReference type="EMBL" id="AP012052">
    <property type="protein sequence ID" value="BAJ75776.1"/>
    <property type="molecule type" value="Genomic_DNA"/>
</dbReference>
<dbReference type="Proteomes" id="UP000008975">
    <property type="component" value="Chromosome"/>
</dbReference>
<organism evidence="1 2">
    <name type="scientific">Microbacterium testaceum (strain StLB037)</name>
    <dbReference type="NCBI Taxonomy" id="979556"/>
    <lineage>
        <taxon>Bacteria</taxon>
        <taxon>Bacillati</taxon>
        <taxon>Actinomycetota</taxon>
        <taxon>Actinomycetes</taxon>
        <taxon>Micrococcales</taxon>
        <taxon>Microbacteriaceae</taxon>
        <taxon>Microbacterium</taxon>
    </lineage>
</organism>
<dbReference type="HOGENOM" id="CLU_330045_0_0_11"/>
<reference key="2">
    <citation type="submission" date="2011-02" db="EMBL/GenBank/DDBJ databases">
        <title>Genome sequence of Microbacterium testaceum StLB037.</title>
        <authorList>
            <person name="Morohoshi T."/>
            <person name="Wang W.Z."/>
            <person name="Someya N."/>
            <person name="Ikeda T."/>
        </authorList>
    </citation>
    <scope>NUCLEOTIDE SEQUENCE</scope>
    <source>
        <strain>StLB037</strain>
    </source>
</reference>
<proteinExistence type="predicted"/>
<dbReference type="AlphaFoldDB" id="E8N9D0"/>
<protein>
    <submittedName>
        <fullName evidence="1">FOG: TPR repeat</fullName>
    </submittedName>
</protein>
<evidence type="ECO:0000313" key="2">
    <source>
        <dbReference type="Proteomes" id="UP000008975"/>
    </source>
</evidence>
<dbReference type="InterPro" id="IPR019734">
    <property type="entry name" value="TPR_rpt"/>
</dbReference>
<dbReference type="SMART" id="SM00028">
    <property type="entry name" value="TPR"/>
    <property type="match status" value="2"/>
</dbReference>
<dbReference type="Gene3D" id="1.25.40.10">
    <property type="entry name" value="Tetratricopeptide repeat domain"/>
    <property type="match status" value="2"/>
</dbReference>
<gene>
    <name evidence="1" type="ordered locus">MTES_2812</name>
</gene>
<evidence type="ECO:0000313" key="1">
    <source>
        <dbReference type="EMBL" id="BAJ75776.1"/>
    </source>
</evidence>
<dbReference type="InterPro" id="IPR011990">
    <property type="entry name" value="TPR-like_helical_dom_sf"/>
</dbReference>